<proteinExistence type="predicted"/>
<evidence type="ECO:0000313" key="2">
    <source>
        <dbReference type="EMBL" id="KIV90426.1"/>
    </source>
</evidence>
<dbReference type="HOGENOM" id="CLU_1454421_0_0_1"/>
<feature type="compositionally biased region" description="Basic and acidic residues" evidence="1">
    <location>
        <begin position="119"/>
        <end position="135"/>
    </location>
</feature>
<sequence length="186" mass="21676">MMASSECKNFHQSRRPSYDRTLRAREQLLFGNAKATGPAAQLHLQRSMAADDEWRRSTIGSSTSSPSGPSTPEQSPTLMHNYGDSWFENLNTLANEYHRQKSEQPQSHSYGDDWFENLNHQREELEQKKADESQRQAEQSHFYGQSWFKNYEQQWTEWNQLRTDPSTLRQMDMAADSDDESCELGF</sequence>
<dbReference type="RefSeq" id="XP_016222000.1">
    <property type="nucleotide sequence ID" value="XM_016372668.1"/>
</dbReference>
<feature type="region of interest" description="Disordered" evidence="1">
    <location>
        <begin position="1"/>
        <end position="20"/>
    </location>
</feature>
<accession>A0A0D1XQP6</accession>
<feature type="region of interest" description="Disordered" evidence="1">
    <location>
        <begin position="96"/>
        <end position="141"/>
    </location>
</feature>
<feature type="compositionally biased region" description="Low complexity" evidence="1">
    <location>
        <begin position="57"/>
        <end position="77"/>
    </location>
</feature>
<keyword evidence="3" id="KW-1185">Reference proteome</keyword>
<gene>
    <name evidence="2" type="ORF">PV10_07735</name>
</gene>
<name>A0A0D1XQP6_EXOME</name>
<evidence type="ECO:0000313" key="3">
    <source>
        <dbReference type="Proteomes" id="UP000054302"/>
    </source>
</evidence>
<organism evidence="2 3">
    <name type="scientific">Exophiala mesophila</name>
    <name type="common">Black yeast-like fungus</name>
    <dbReference type="NCBI Taxonomy" id="212818"/>
    <lineage>
        <taxon>Eukaryota</taxon>
        <taxon>Fungi</taxon>
        <taxon>Dikarya</taxon>
        <taxon>Ascomycota</taxon>
        <taxon>Pezizomycotina</taxon>
        <taxon>Eurotiomycetes</taxon>
        <taxon>Chaetothyriomycetidae</taxon>
        <taxon>Chaetothyriales</taxon>
        <taxon>Herpotrichiellaceae</taxon>
        <taxon>Exophiala</taxon>
    </lineage>
</organism>
<protein>
    <submittedName>
        <fullName evidence="2">Uncharacterized protein</fullName>
    </submittedName>
</protein>
<dbReference type="VEuPathDB" id="FungiDB:PV10_07735"/>
<dbReference type="AlphaFoldDB" id="A0A0D1XQP6"/>
<evidence type="ECO:0000256" key="1">
    <source>
        <dbReference type="SAM" id="MobiDB-lite"/>
    </source>
</evidence>
<dbReference type="Proteomes" id="UP000054302">
    <property type="component" value="Unassembled WGS sequence"/>
</dbReference>
<dbReference type="EMBL" id="KN847524">
    <property type="protein sequence ID" value="KIV90426.1"/>
    <property type="molecule type" value="Genomic_DNA"/>
</dbReference>
<dbReference type="OrthoDB" id="4147329at2759"/>
<feature type="region of interest" description="Disordered" evidence="1">
    <location>
        <begin position="29"/>
        <end position="83"/>
    </location>
</feature>
<dbReference type="GeneID" id="27325580"/>
<reference evidence="2 3" key="1">
    <citation type="submission" date="2015-01" db="EMBL/GenBank/DDBJ databases">
        <title>The Genome Sequence of Exophiala mesophila CBS40295.</title>
        <authorList>
            <consortium name="The Broad Institute Genomics Platform"/>
            <person name="Cuomo C."/>
            <person name="de Hoog S."/>
            <person name="Gorbushina A."/>
            <person name="Stielow B."/>
            <person name="Teixiera M."/>
            <person name="Abouelleil A."/>
            <person name="Chapman S.B."/>
            <person name="Priest M."/>
            <person name="Young S.K."/>
            <person name="Wortman J."/>
            <person name="Nusbaum C."/>
            <person name="Birren B."/>
        </authorList>
    </citation>
    <scope>NUCLEOTIDE SEQUENCE [LARGE SCALE GENOMIC DNA]</scope>
    <source>
        <strain evidence="2 3">CBS 40295</strain>
    </source>
</reference>